<name>Q8KUV1_SYNE7</name>
<dbReference type="Proteomes" id="UP000889800">
    <property type="component" value="Plasmid pANL"/>
</dbReference>
<gene>
    <name evidence="3" type="primary">sepT1</name>
    <name evidence="4" type="ordered locus">Synpcc7942_B2653</name>
    <name evidence="3" type="ORF">anL29</name>
</gene>
<evidence type="ECO:0000256" key="2">
    <source>
        <dbReference type="ARBA" id="ARBA00022649"/>
    </source>
</evidence>
<geneLocation type="plasmid" evidence="3 5">
    <name>pANL</name>
</geneLocation>
<keyword evidence="3" id="KW-0614">Plasmid</keyword>
<keyword evidence="2" id="KW-1277">Toxin-antitoxin system</keyword>
<accession>Q8KUV1</accession>
<keyword evidence="5" id="KW-1185">Reference proteome</keyword>
<dbReference type="InterPro" id="IPR003477">
    <property type="entry name" value="PemK-like"/>
</dbReference>
<comment type="similarity">
    <text evidence="1">Belongs to the PemK/MazF family.</text>
</comment>
<geneLocation type="plasmid" evidence="4">
    <name>1</name>
</geneLocation>
<proteinExistence type="inferred from homology"/>
<evidence type="ECO:0000313" key="3">
    <source>
        <dbReference type="EMBL" id="AAM81157.1"/>
    </source>
</evidence>
<evidence type="ECO:0000256" key="1">
    <source>
        <dbReference type="ARBA" id="ARBA00007521"/>
    </source>
</evidence>
<dbReference type="eggNOG" id="COG2337">
    <property type="taxonomic scope" value="Bacteria"/>
</dbReference>
<dbReference type="HOGENOM" id="CLU_121823_6_1_3"/>
<reference evidence="3" key="2">
    <citation type="journal article" date="2008" name="Plasmid">
        <title>The complete sequence and functional analysis of pANL, the large plasmid of the unicellular freshwater cyanobacterium Synechococcus elongatus PCC 7942.</title>
        <authorList>
            <person name="Chen Y."/>
            <person name="Kay Holtman C."/>
            <person name="Magnuson R.D."/>
            <person name="Youderian P.A."/>
            <person name="Golden S.S."/>
        </authorList>
    </citation>
    <scope>NUCLEOTIDE SEQUENCE</scope>
    <source>
        <strain evidence="3">PCC 7942</strain>
        <plasmid evidence="3">pANL</plasmid>
    </source>
</reference>
<evidence type="ECO:0000313" key="4">
    <source>
        <dbReference type="EMBL" id="ABB58682.1"/>
    </source>
</evidence>
<dbReference type="InterPro" id="IPR011067">
    <property type="entry name" value="Plasmid_toxin/cell-grow_inhib"/>
</dbReference>
<dbReference type="KEGG" id="syf:Synpcc7942_B2653"/>
<dbReference type="OrthoDB" id="129822at2"/>
<dbReference type="GO" id="GO:0003677">
    <property type="term" value="F:DNA binding"/>
    <property type="evidence" value="ECO:0007669"/>
    <property type="project" value="InterPro"/>
</dbReference>
<dbReference type="BioCyc" id="SYNEL:SYNPCC7942_B2653-MONOMER"/>
<protein>
    <submittedName>
        <fullName evidence="3">ANL29</fullName>
    </submittedName>
    <submittedName>
        <fullName evidence="4">Transcriptional modulator of MazE/toxin, MazF</fullName>
    </submittedName>
</protein>
<dbReference type="Gene3D" id="2.30.30.110">
    <property type="match status" value="1"/>
</dbReference>
<dbReference type="Pfam" id="PF02452">
    <property type="entry name" value="PemK_toxin"/>
    <property type="match status" value="1"/>
</dbReference>
<dbReference type="AlphaFoldDB" id="Q8KUV1"/>
<dbReference type="RefSeq" id="WP_011055145.1">
    <property type="nucleotide sequence ID" value="NC_004073.2"/>
</dbReference>
<dbReference type="PaxDb" id="1140-Synpcc7942_B2653"/>
<dbReference type="EMBL" id="AF441790">
    <property type="protein sequence ID" value="AAM81157.1"/>
    <property type="molecule type" value="Genomic_DNA"/>
</dbReference>
<dbReference type="SUPFAM" id="SSF50118">
    <property type="entry name" value="Cell growth inhibitor/plasmid maintenance toxic component"/>
    <property type="match status" value="1"/>
</dbReference>
<reference evidence="4 5" key="1">
    <citation type="submission" date="2005-08" db="EMBL/GenBank/DDBJ databases">
        <title>Complete sequence of plasmid 1 of Synechococcus elongatus PCC 7942.</title>
        <authorList>
            <consortium name="US DOE Joint Genome Institute"/>
            <person name="Copeland A."/>
            <person name="Lucas S."/>
            <person name="Lapidus A."/>
            <person name="Barry K."/>
            <person name="Detter J.C."/>
            <person name="Glavina T."/>
            <person name="Hammon N."/>
            <person name="Israni S."/>
            <person name="Pitluck S."/>
            <person name="Schmutz J."/>
            <person name="Larimer F."/>
            <person name="Land M."/>
            <person name="Kyrpides N."/>
            <person name="Lykidis A."/>
            <person name="Richardson P."/>
        </authorList>
    </citation>
    <scope>NUCLEOTIDE SEQUENCE [LARGE SCALE GENOMIC DNA]</scope>
    <source>
        <strain evidence="5">ATCC 33912 / PCC 7942 / FACHB-805</strain>
        <strain evidence="4">PCC 7942</strain>
        <plasmid evidence="4">1</plasmid>
        <plasmid evidence="5">pANL</plasmid>
    </source>
</reference>
<sequence length="116" mass="12868">MPLAKGDIVLVPFPFTDLSRTKLRPAVVLWVDPLGPDITVCFISSKHLSEVTCDEVVLTPEDSEFAQTGLKVASKIRVTKIVTLDRQLLQRQLGSLGQQQLQQLNEALRLAFQLQG</sequence>
<dbReference type="GeneID" id="72431567"/>
<dbReference type="EMBL" id="CP000101">
    <property type="protein sequence ID" value="ABB58682.1"/>
    <property type="molecule type" value="Genomic_DNA"/>
</dbReference>
<organism evidence="3">
    <name type="scientific">Synechococcus elongatus (strain ATCC 33912 / PCC 7942 / FACHB-805)</name>
    <name type="common">Anacystis nidulans R2</name>
    <dbReference type="NCBI Taxonomy" id="1140"/>
    <lineage>
        <taxon>Bacteria</taxon>
        <taxon>Bacillati</taxon>
        <taxon>Cyanobacteriota</taxon>
        <taxon>Cyanophyceae</taxon>
        <taxon>Synechococcales</taxon>
        <taxon>Synechococcaceae</taxon>
        <taxon>Synechococcus</taxon>
    </lineage>
</organism>
<evidence type="ECO:0000313" key="5">
    <source>
        <dbReference type="Proteomes" id="UP000889800"/>
    </source>
</evidence>